<organism evidence="3 4">
    <name type="scientific">Sphagnum jensenii</name>
    <dbReference type="NCBI Taxonomy" id="128206"/>
    <lineage>
        <taxon>Eukaryota</taxon>
        <taxon>Viridiplantae</taxon>
        <taxon>Streptophyta</taxon>
        <taxon>Embryophyta</taxon>
        <taxon>Bryophyta</taxon>
        <taxon>Sphagnophytina</taxon>
        <taxon>Sphagnopsida</taxon>
        <taxon>Sphagnales</taxon>
        <taxon>Sphagnaceae</taxon>
        <taxon>Sphagnum</taxon>
    </lineage>
</organism>
<sequence length="1115" mass="126116">MLNPNQCKNLQKVLHATMDAIQRLLLTLPPSTLSIQLEGLLKHELYRVVLKAKDLLESCCRQEWWLEAMFQMDNKATFVNILADLKCCFDTIYTIFTNIDVHIDVCESLNFDSTSKEELKEDRKLLKGRLERLVSNAAGSQWKLLRWGSRTQQQELVQQLKARLHWIETIGQDGGFHGELPDIFHVKERSLTPMTPCGGGSSASVFKGTWLGVRCAMKLFSYQNEEIFVDSERTFKEEVATLAKLNHPNIVKFLGHGTRTEQTKLERFILMELMEKSLDDVIQDLSCKGTCVPFTYEEAIDVMLQVAKAMCYLHNEQIDHRDLKPKNVLVSSSNLERSSVGKCTYVKVADFGLSKINVSSSKPYVLTHAEEKVGTIAYRAPEMETSYSHVASHKADVWSFGIMASEILSGKHPLEHVPRTKFWGELQKGLRPKLPTNFGPLVLLIEECWRWDAQKRPRFLEICQRLQGFKKEILNGLHVEKPSFPVEEPITCSSTIEVEIFHDALETISNTASELPSEVPVEELWVDTENTSSECQVSSSSNTMCHDVNHGDEFSQSDGHLCPAERPLDENPHIVPPLTTSENCLNILLLGETGVGKSTFINAIVNYLTFDTLDDALHGEMQSLIYSRFFTSTEDDEPIEIVVGVPDEREGPSTGNLGSSCTQSCRAYRFLIGDKIVRLIDTPGIGDTRGFEQDVMNMKDIISYISNYAVLNGNFCHTAEQGHDVLLCSEAFKFLAAAKNGIKFSKSVEELYVKSWDRSIIEASKLIDHIGSLPPHSTERTVSLNNVRDMLTTIEMPLSEMSSVIERNLESTQQQQRDLVEHQRDIEGRSQHLVIRETIATVINLGHLRTICTQPACKGKLCHKRCTSRETGLRFIDNFLRLRFCPAFAGGKCKLCGCSYEFHTRVVTETREIVHERIDENVAKAINERRGAEAIALLKIEALERREALLKMEMKQTIEAAALFATFLKQNSIVVYHPATEEYLEDQIKKKGALPDEDPSKSQTLQRLKSSLESYRAHVSMYEARCKDGDESGLITVEDVTKMLQKLYALDENGKRLKEMMDTVAQGCRIIAKRGEVSHDLPIQQPTSPSRATPVDRSGLLTMLRALRWFRSVRR</sequence>
<keyword evidence="4" id="KW-1185">Reference proteome</keyword>
<reference evidence="3 4" key="1">
    <citation type="submission" date="2024-02" db="EMBL/GenBank/DDBJ databases">
        <authorList>
            <consortium name="ELIXIR-Norway"/>
            <consortium name="Elixir Norway"/>
        </authorList>
    </citation>
    <scope>NUCLEOTIDE SEQUENCE [LARGE SCALE GENOMIC DNA]</scope>
</reference>
<dbReference type="PROSITE" id="PS00018">
    <property type="entry name" value="EF_HAND_1"/>
    <property type="match status" value="1"/>
</dbReference>
<evidence type="ECO:0000313" key="3">
    <source>
        <dbReference type="EMBL" id="CAK9254782.1"/>
    </source>
</evidence>
<dbReference type="PANTHER" id="PTHR32046">
    <property type="entry name" value="G DOMAIN-CONTAINING PROTEIN"/>
    <property type="match status" value="1"/>
</dbReference>
<dbReference type="SUPFAM" id="SSF52540">
    <property type="entry name" value="P-loop containing nucleoside triphosphate hydrolases"/>
    <property type="match status" value="1"/>
</dbReference>
<evidence type="ECO:0000313" key="4">
    <source>
        <dbReference type="Proteomes" id="UP001497444"/>
    </source>
</evidence>
<dbReference type="InterPro" id="IPR018247">
    <property type="entry name" value="EF_Hand_1_Ca_BS"/>
</dbReference>
<dbReference type="InterPro" id="IPR001245">
    <property type="entry name" value="Ser-Thr/Tyr_kinase_cat_dom"/>
</dbReference>
<name>A0ABP0VK23_9BRYO</name>
<dbReference type="InterPro" id="IPR000719">
    <property type="entry name" value="Prot_kinase_dom"/>
</dbReference>
<dbReference type="Proteomes" id="UP001497444">
    <property type="component" value="Chromosome 1"/>
</dbReference>
<dbReference type="Pfam" id="PF07714">
    <property type="entry name" value="PK_Tyr_Ser-Thr"/>
    <property type="match status" value="1"/>
</dbReference>
<dbReference type="InterPro" id="IPR027417">
    <property type="entry name" value="P-loop_NTPase"/>
</dbReference>
<dbReference type="PROSITE" id="PS00675">
    <property type="entry name" value="SIGMA54_INTERACT_1"/>
    <property type="match status" value="1"/>
</dbReference>
<dbReference type="PANTHER" id="PTHR32046:SF11">
    <property type="entry name" value="IMMUNE-ASSOCIATED NUCLEOTIDE-BINDING PROTEIN 10-LIKE"/>
    <property type="match status" value="1"/>
</dbReference>
<protein>
    <recommendedName>
        <fullName evidence="2">Protein kinase domain-containing protein</fullName>
    </recommendedName>
</protein>
<dbReference type="CDD" id="cd00882">
    <property type="entry name" value="Ras_like_GTPase"/>
    <property type="match status" value="1"/>
</dbReference>
<evidence type="ECO:0000256" key="1">
    <source>
        <dbReference type="ARBA" id="ARBA00008171"/>
    </source>
</evidence>
<dbReference type="InterPro" id="IPR025662">
    <property type="entry name" value="Sigma_54_int_dom_ATP-bd_1"/>
</dbReference>
<proteinExistence type="inferred from homology"/>
<dbReference type="Gene3D" id="3.40.50.300">
    <property type="entry name" value="P-loop containing nucleotide triphosphate hydrolases"/>
    <property type="match status" value="1"/>
</dbReference>
<comment type="similarity">
    <text evidence="1">Belongs to the protein kinase superfamily. TKL Ser/Thr protein kinase family. ROCO subfamily.</text>
</comment>
<dbReference type="Gene3D" id="1.10.510.10">
    <property type="entry name" value="Transferase(Phosphotransferase) domain 1"/>
    <property type="match status" value="1"/>
</dbReference>
<dbReference type="PROSITE" id="PS50011">
    <property type="entry name" value="PROTEIN_KINASE_DOM"/>
    <property type="match status" value="1"/>
</dbReference>
<dbReference type="EMBL" id="OZ020096">
    <property type="protein sequence ID" value="CAK9254782.1"/>
    <property type="molecule type" value="Genomic_DNA"/>
</dbReference>
<feature type="domain" description="Protein kinase" evidence="2">
    <location>
        <begin position="191"/>
        <end position="474"/>
    </location>
</feature>
<dbReference type="SMART" id="SM00220">
    <property type="entry name" value="S_TKc"/>
    <property type="match status" value="1"/>
</dbReference>
<dbReference type="InterPro" id="IPR011009">
    <property type="entry name" value="Kinase-like_dom_sf"/>
</dbReference>
<dbReference type="InterPro" id="IPR008271">
    <property type="entry name" value="Ser/Thr_kinase_AS"/>
</dbReference>
<gene>
    <name evidence="3" type="ORF">CSSPJE1EN1_LOCUS260</name>
</gene>
<accession>A0ABP0VK23</accession>
<dbReference type="SUPFAM" id="SSF56112">
    <property type="entry name" value="Protein kinase-like (PK-like)"/>
    <property type="match status" value="1"/>
</dbReference>
<evidence type="ECO:0000259" key="2">
    <source>
        <dbReference type="PROSITE" id="PS50011"/>
    </source>
</evidence>
<dbReference type="PROSITE" id="PS00108">
    <property type="entry name" value="PROTEIN_KINASE_ST"/>
    <property type="match status" value="1"/>
</dbReference>